<gene>
    <name evidence="3" type="ORF">UC8_46450</name>
</gene>
<dbReference type="KEGG" id="rul:UC8_46450"/>
<organism evidence="3 4">
    <name type="scientific">Roseimaritima ulvae</name>
    <dbReference type="NCBI Taxonomy" id="980254"/>
    <lineage>
        <taxon>Bacteria</taxon>
        <taxon>Pseudomonadati</taxon>
        <taxon>Planctomycetota</taxon>
        <taxon>Planctomycetia</taxon>
        <taxon>Pirellulales</taxon>
        <taxon>Pirellulaceae</taxon>
        <taxon>Roseimaritima</taxon>
    </lineage>
</organism>
<keyword evidence="2" id="KW-0472">Membrane</keyword>
<evidence type="ECO:0000313" key="4">
    <source>
        <dbReference type="Proteomes" id="UP000325286"/>
    </source>
</evidence>
<evidence type="ECO:0008006" key="5">
    <source>
        <dbReference type="Google" id="ProtNLM"/>
    </source>
</evidence>
<feature type="transmembrane region" description="Helical" evidence="2">
    <location>
        <begin position="117"/>
        <end position="136"/>
    </location>
</feature>
<dbReference type="EMBL" id="CP042914">
    <property type="protein sequence ID" value="QEG42603.1"/>
    <property type="molecule type" value="Genomic_DNA"/>
</dbReference>
<dbReference type="InterPro" id="IPR014719">
    <property type="entry name" value="Ribosomal_bL12_C/ClpS-like"/>
</dbReference>
<feature type="region of interest" description="Disordered" evidence="1">
    <location>
        <begin position="45"/>
        <end position="64"/>
    </location>
</feature>
<dbReference type="Gene3D" id="3.30.1390.10">
    <property type="match status" value="2"/>
</dbReference>
<evidence type="ECO:0000256" key="2">
    <source>
        <dbReference type="SAM" id="Phobius"/>
    </source>
</evidence>
<evidence type="ECO:0000313" key="3">
    <source>
        <dbReference type="EMBL" id="QEG42603.1"/>
    </source>
</evidence>
<keyword evidence="2" id="KW-0812">Transmembrane</keyword>
<dbReference type="Proteomes" id="UP000325286">
    <property type="component" value="Chromosome"/>
</dbReference>
<accession>A0A5B9R7X4</accession>
<dbReference type="RefSeq" id="WP_068141796.1">
    <property type="nucleotide sequence ID" value="NZ_CP042914.1"/>
</dbReference>
<dbReference type="OrthoDB" id="214992at2"/>
<keyword evidence="2" id="KW-1133">Transmembrane helix</keyword>
<dbReference type="AlphaFoldDB" id="A0A5B9R7X4"/>
<keyword evidence="4" id="KW-1185">Reference proteome</keyword>
<protein>
    <recommendedName>
        <fullName evidence="5">50S ribosomal protein L7/L12</fullName>
    </recommendedName>
</protein>
<proteinExistence type="predicted"/>
<name>A0A5B9R7X4_9BACT</name>
<reference evidence="3 4" key="1">
    <citation type="submission" date="2019-08" db="EMBL/GenBank/DDBJ databases">
        <title>Deep-cultivation of Planctomycetes and their phenomic and genomic characterization uncovers novel biology.</title>
        <authorList>
            <person name="Wiegand S."/>
            <person name="Jogler M."/>
            <person name="Boedeker C."/>
            <person name="Pinto D."/>
            <person name="Vollmers J."/>
            <person name="Rivas-Marin E."/>
            <person name="Kohn T."/>
            <person name="Peeters S.H."/>
            <person name="Heuer A."/>
            <person name="Rast P."/>
            <person name="Oberbeckmann S."/>
            <person name="Bunk B."/>
            <person name="Jeske O."/>
            <person name="Meyerdierks A."/>
            <person name="Storesund J.E."/>
            <person name="Kallscheuer N."/>
            <person name="Luecker S."/>
            <person name="Lage O.M."/>
            <person name="Pohl T."/>
            <person name="Merkel B.J."/>
            <person name="Hornburger P."/>
            <person name="Mueller R.-W."/>
            <person name="Bruemmer F."/>
            <person name="Labrenz M."/>
            <person name="Spormann A.M."/>
            <person name="Op den Camp H."/>
            <person name="Overmann J."/>
            <person name="Amann R."/>
            <person name="Jetten M.S.M."/>
            <person name="Mascher T."/>
            <person name="Medema M.H."/>
            <person name="Devos D.P."/>
            <person name="Kaster A.-K."/>
            <person name="Ovreas L."/>
            <person name="Rohde M."/>
            <person name="Galperin M.Y."/>
            <person name="Jogler C."/>
        </authorList>
    </citation>
    <scope>NUCLEOTIDE SEQUENCE [LARGE SCALE GENOMIC DNA]</scope>
    <source>
        <strain evidence="3 4">UC8</strain>
    </source>
</reference>
<evidence type="ECO:0000256" key="1">
    <source>
        <dbReference type="SAM" id="MobiDB-lite"/>
    </source>
</evidence>
<sequence>MDETDRRRIEALLISGKKLAAVKQYREATGASLAESKRAVEALQPTVAPAQPTPSTPSTPITDSNLNSQIVSLLHKGERIEAVKLYKSHAGVRLKEAKQAVDRIGEQHGIPITSGSGCLGLILVVIVGIEMLTAAFV</sequence>